<name>A0A5R9JHL2_9PROT</name>
<dbReference type="OrthoDB" id="1094230at2"/>
<dbReference type="RefSeq" id="WP_138324051.1">
    <property type="nucleotide sequence ID" value="NZ_VCDI01000001.1"/>
</dbReference>
<dbReference type="Gene3D" id="3.40.50.1820">
    <property type="entry name" value="alpha/beta hydrolase"/>
    <property type="match status" value="1"/>
</dbReference>
<feature type="signal peptide" evidence="2">
    <location>
        <begin position="1"/>
        <end position="19"/>
    </location>
</feature>
<dbReference type="EMBL" id="VCDI01000001">
    <property type="protein sequence ID" value="TLU73798.1"/>
    <property type="molecule type" value="Genomic_DNA"/>
</dbReference>
<dbReference type="GO" id="GO:0004252">
    <property type="term" value="F:serine-type endopeptidase activity"/>
    <property type="evidence" value="ECO:0007669"/>
    <property type="project" value="TreeGrafter"/>
</dbReference>
<dbReference type="InterPro" id="IPR011042">
    <property type="entry name" value="6-blade_b-propeller_TolB-like"/>
</dbReference>
<feature type="domain" description="Peptidase S9 prolyl oligopeptidase catalytic" evidence="3">
    <location>
        <begin position="443"/>
        <end position="643"/>
    </location>
</feature>
<keyword evidence="1" id="KW-0378">Hydrolase</keyword>
<dbReference type="Gene3D" id="2.120.10.30">
    <property type="entry name" value="TolB, C-terminal domain"/>
    <property type="match status" value="1"/>
</dbReference>
<dbReference type="GO" id="GO:0006508">
    <property type="term" value="P:proteolysis"/>
    <property type="evidence" value="ECO:0007669"/>
    <property type="project" value="InterPro"/>
</dbReference>
<dbReference type="PANTHER" id="PTHR42776">
    <property type="entry name" value="SERINE PEPTIDASE S9 FAMILY MEMBER"/>
    <property type="match status" value="1"/>
</dbReference>
<feature type="chain" id="PRO_5024410180" evidence="2">
    <location>
        <begin position="20"/>
        <end position="654"/>
    </location>
</feature>
<dbReference type="Proteomes" id="UP000305654">
    <property type="component" value="Unassembled WGS sequence"/>
</dbReference>
<accession>A0A5R9JHL2</accession>
<evidence type="ECO:0000256" key="1">
    <source>
        <dbReference type="ARBA" id="ARBA00022801"/>
    </source>
</evidence>
<gene>
    <name evidence="4" type="ORF">FE263_00745</name>
</gene>
<comment type="caution">
    <text evidence="4">The sequence shown here is derived from an EMBL/GenBank/DDBJ whole genome shotgun (WGS) entry which is preliminary data.</text>
</comment>
<evidence type="ECO:0000259" key="3">
    <source>
        <dbReference type="Pfam" id="PF00326"/>
    </source>
</evidence>
<reference evidence="4 5" key="1">
    <citation type="submission" date="2019-05" db="EMBL/GenBank/DDBJ databases">
        <authorList>
            <person name="Pankratov T."/>
            <person name="Grouzdev D."/>
        </authorList>
    </citation>
    <scope>NUCLEOTIDE SEQUENCE [LARGE SCALE GENOMIC DNA]</scope>
    <source>
        <strain evidence="4 5">KEBCLARHB70R</strain>
    </source>
</reference>
<protein>
    <submittedName>
        <fullName evidence="4">S9 family peptidase</fullName>
    </submittedName>
</protein>
<dbReference type="SUPFAM" id="SSF53474">
    <property type="entry name" value="alpha/beta-Hydrolases"/>
    <property type="match status" value="1"/>
</dbReference>
<dbReference type="InterPro" id="IPR001375">
    <property type="entry name" value="Peptidase_S9_cat"/>
</dbReference>
<evidence type="ECO:0000313" key="4">
    <source>
        <dbReference type="EMBL" id="TLU73798.1"/>
    </source>
</evidence>
<sequence length="654" mass="68471">MLRLLAATSLLALVPFADASADTPPLHLFRSVAIAPDGLHVASIETLDLPAETQPPARLLIRGLDGSARPVALPCDGQPGCAPSSLAWSHDGSTLAFLLDAPDGVGTTIETVAATGGTPRRILSFDGPLDSLRYGPGDRLAVLATANAHKRVGATQAAAPLQGEVGVTFDEQRIATVEHGALRFASPADLYVYEYDWRPDGGFVATAAHGNGDSNWWVARLYAFDRSGAARTLFTPGPSEQLASPVVAPDGASVAFIGGWMSDFGSTGGDAFLLPLSGASATPPRNLTPGLHATVTSLDWHCGDGLTATMLSGGDSAIATLAPGMPPRTLWSGQRMLSAGGWNLSLSCSRHGSAAVSQSFDRAPAIVAGPVGAWRPITHDNDGAAAAGTARSITWRNDGLDVQGWLLTPAHAGTARRPMIVDVHGGPEAAATPEFPSMRGAVRAWLEQGWDVFEPNYRGSFGQGEAFAAGSIRDIGGGDWRDVLTGVDAAERAAPIDDRRLGITGGSYGGYMTMWAVTQTHRFRAGVADAGVSDWLSIEGEAPQAGSDEVNFGGSVYDNPAPYLRASPITHMRGVATPVLIAVGERDVECPLPQSQEFFTAMRALHVPASFVVYPGEGHALVHEADREDLKRRGVAWFTRWFATASGPAITPGR</sequence>
<keyword evidence="5" id="KW-1185">Reference proteome</keyword>
<evidence type="ECO:0000256" key="2">
    <source>
        <dbReference type="SAM" id="SignalP"/>
    </source>
</evidence>
<dbReference type="AlphaFoldDB" id="A0A5R9JHL2"/>
<dbReference type="InterPro" id="IPR029058">
    <property type="entry name" value="AB_hydrolase_fold"/>
</dbReference>
<organism evidence="4 5">
    <name type="scientific">Lichenicoccus roseus</name>
    <dbReference type="NCBI Taxonomy" id="2683649"/>
    <lineage>
        <taxon>Bacteria</taxon>
        <taxon>Pseudomonadati</taxon>
        <taxon>Pseudomonadota</taxon>
        <taxon>Alphaproteobacteria</taxon>
        <taxon>Acetobacterales</taxon>
        <taxon>Acetobacteraceae</taxon>
        <taxon>Lichenicoccus</taxon>
    </lineage>
</organism>
<keyword evidence="2" id="KW-0732">Signal</keyword>
<dbReference type="SUPFAM" id="SSF82171">
    <property type="entry name" value="DPP6 N-terminal domain-like"/>
    <property type="match status" value="1"/>
</dbReference>
<dbReference type="Pfam" id="PF00326">
    <property type="entry name" value="Peptidase_S9"/>
    <property type="match status" value="1"/>
</dbReference>
<evidence type="ECO:0000313" key="5">
    <source>
        <dbReference type="Proteomes" id="UP000305654"/>
    </source>
</evidence>
<proteinExistence type="predicted"/>
<dbReference type="PANTHER" id="PTHR42776:SF27">
    <property type="entry name" value="DIPEPTIDYL PEPTIDASE FAMILY MEMBER 6"/>
    <property type="match status" value="1"/>
</dbReference>